<feature type="region of interest" description="Disordered" evidence="1">
    <location>
        <begin position="718"/>
        <end position="750"/>
    </location>
</feature>
<dbReference type="Proteomes" id="UP000019487">
    <property type="component" value="Unassembled WGS sequence"/>
</dbReference>
<feature type="region of interest" description="Disordered" evidence="1">
    <location>
        <begin position="69"/>
        <end position="94"/>
    </location>
</feature>
<keyword evidence="3" id="KW-1185">Reference proteome</keyword>
<reference evidence="2 3" key="1">
    <citation type="journal article" date="2014" name="Genome Announc.">
        <title>Draft genome sequence of Sclerotinia borealis, a psychrophilic plant pathogenic fungus.</title>
        <authorList>
            <person name="Mardanov A.V."/>
            <person name="Beletsky A.V."/>
            <person name="Kadnikov V.V."/>
            <person name="Ignatov A.N."/>
            <person name="Ravin N.V."/>
        </authorList>
    </citation>
    <scope>NUCLEOTIDE SEQUENCE [LARGE SCALE GENOMIC DNA]</scope>
    <source>
        <strain evidence="3">F-4157</strain>
    </source>
</reference>
<feature type="compositionally biased region" description="Acidic residues" evidence="1">
    <location>
        <begin position="71"/>
        <end position="89"/>
    </location>
</feature>
<evidence type="ECO:0000256" key="1">
    <source>
        <dbReference type="SAM" id="MobiDB-lite"/>
    </source>
</evidence>
<comment type="caution">
    <text evidence="2">The sequence shown here is derived from an EMBL/GenBank/DDBJ whole genome shotgun (WGS) entry which is preliminary data.</text>
</comment>
<protein>
    <submittedName>
        <fullName evidence="2">Uncharacterized protein</fullName>
    </submittedName>
</protein>
<dbReference type="AlphaFoldDB" id="W9CMK8"/>
<gene>
    <name evidence="2" type="ORF">SBOR_2381</name>
</gene>
<proteinExistence type="predicted"/>
<sequence length="1056" mass="119968">MSSQEVATTRYRTDSFWSDCVPGNGDLTDYSEVSDDDDDVVGRRGTLYNGYWDSGREVSFTSRGRILLRTEEEEKGETEGEERGDEEEDNHQADQEKLECFDHEIPNLSRGTIDEDGHQAAQENVKMFDQEMPFPPRNIILEGDELLHNLPDFDQEELFGVYDKAFFSTDTPGDEDDYKNVSDWSDDDVMPENARWISNMENMKQDIDEYACLGLADLLWEYVKLVDVDVLTLPRYLLEHTENSQPDKRYGKVIDAPLSKFRNNIHHLLALTSTGVTRNLMTGLYELVYLAAKGDLIEGEVLKYLDPQTLSLYEYTTPRTEKYAYESEACLRVVNIRPSKTYVFVAALKFFMLKFVVSSEGLTPDTFCTLNRILSSADEERITKENDYWYFDVSKRYQCKTGIHDWLTYFIFHINTQDHMRIDSKFNPIYEISLLYLRFIAGNRFGKQTRHMSMILLQSLALKWLHYMVLPFDENEKEFQYIMTIPSMMAVPKLAGFLENVLARNIDKTISRSRGVTSSREDLNNISDTEVNKLQTAVDFSCRNDALSSLDFKEGSFDTGLVLEGVSLKLNSILALSGGLRSKNGLNEEDLASITTSPGFQFGISGLNRSGRSPLGDKNPPSIRRNSCTKCSPHELLVDKCIICHGKPVKDWSDGPRVASRVVNRSNAIEIPFKLWSRGPSPEKTKTQPESNHHCPIYGTIGNINQCFNCGPGITPSVSDEGSEWSKSSREPSPSPEKKDLPPAKKEPPPKTYNCPNCGAMDFLGVCHICSYGSPGLSEAKPTTLKKRSPTSDWNKDEEQEVEFQAPRYSPQARYRFAHIRSQKDMVVRNRRYPATQQHRHLAFLRALSSHPQTAGGVPDVTFDGFQRIAEAPSGPFSLSEVTGDGSYDAIERDWETNRARSLEAAMRRHAQIRLSNHEPALSVEQDELCSTTDKEFEGDEEDNNDPYSSSSQEEIPPLDYQNHPCLVEKCETRNMQTLWDDFMTRNIDGGVVDEEKGIESPLAQMSLLERGKRCFSGSPWTFTMSTSSLLGLRMGWCVRGQKMRDEEAVEWVDED</sequence>
<evidence type="ECO:0000313" key="3">
    <source>
        <dbReference type="Proteomes" id="UP000019487"/>
    </source>
</evidence>
<accession>W9CMK8</accession>
<dbReference type="OrthoDB" id="3527612at2759"/>
<feature type="compositionally biased region" description="Basic and acidic residues" evidence="1">
    <location>
        <begin position="736"/>
        <end position="749"/>
    </location>
</feature>
<evidence type="ECO:0000313" key="2">
    <source>
        <dbReference type="EMBL" id="ESZ97258.1"/>
    </source>
</evidence>
<organism evidence="2 3">
    <name type="scientific">Sclerotinia borealis (strain F-4128)</name>
    <dbReference type="NCBI Taxonomy" id="1432307"/>
    <lineage>
        <taxon>Eukaryota</taxon>
        <taxon>Fungi</taxon>
        <taxon>Dikarya</taxon>
        <taxon>Ascomycota</taxon>
        <taxon>Pezizomycotina</taxon>
        <taxon>Leotiomycetes</taxon>
        <taxon>Helotiales</taxon>
        <taxon>Sclerotiniaceae</taxon>
        <taxon>Sclerotinia</taxon>
    </lineage>
</organism>
<name>W9CMK8_SCLBF</name>
<feature type="region of interest" description="Disordered" evidence="1">
    <location>
        <begin position="931"/>
        <end position="960"/>
    </location>
</feature>
<dbReference type="EMBL" id="AYSA01000095">
    <property type="protein sequence ID" value="ESZ97258.1"/>
    <property type="molecule type" value="Genomic_DNA"/>
</dbReference>
<feature type="region of interest" description="Disordered" evidence="1">
    <location>
        <begin position="778"/>
        <end position="798"/>
    </location>
</feature>
<dbReference type="HOGENOM" id="CLU_290056_0_0_1"/>